<evidence type="ECO:0000313" key="2">
    <source>
        <dbReference type="EMBL" id="QQM45197.1"/>
    </source>
</evidence>
<feature type="region of interest" description="Disordered" evidence="1">
    <location>
        <begin position="117"/>
        <end position="154"/>
    </location>
</feature>
<evidence type="ECO:0000313" key="3">
    <source>
        <dbReference type="Proteomes" id="UP000595636"/>
    </source>
</evidence>
<proteinExistence type="predicted"/>
<dbReference type="Proteomes" id="UP000595636">
    <property type="component" value="Chromosome"/>
</dbReference>
<organism evidence="2 3">
    <name type="scientific">Streptomyces liliifuscus</name>
    <dbReference type="NCBI Taxonomy" id="2797636"/>
    <lineage>
        <taxon>Bacteria</taxon>
        <taxon>Bacillati</taxon>
        <taxon>Actinomycetota</taxon>
        <taxon>Actinomycetes</taxon>
        <taxon>Kitasatosporales</taxon>
        <taxon>Streptomycetaceae</taxon>
        <taxon>Streptomyces</taxon>
    </lineage>
</organism>
<keyword evidence="3" id="KW-1185">Reference proteome</keyword>
<dbReference type="EMBL" id="CP066831">
    <property type="protein sequence ID" value="QQM45197.1"/>
    <property type="molecule type" value="Genomic_DNA"/>
</dbReference>
<dbReference type="KEGG" id="slf:JEQ17_41200"/>
<gene>
    <name evidence="2" type="ORF">JEQ17_41200</name>
</gene>
<sequence>MPWATTSHVTTYTGLNATAAQVEQAQAIVEIFADTTEDASDAGNISSKNLRLLKLAVAYEAAWITQHPDVFTNIDLTQVQQDGVVATMQHNNALVLAPMAKRCIDRLSWRRTRSQRIGPMAGSRGGVPRRMNATNAVADDNDPRWQPLDTGGGC</sequence>
<reference evidence="2 3" key="1">
    <citation type="submission" date="2020-12" db="EMBL/GenBank/DDBJ databases">
        <title>A novel species.</title>
        <authorList>
            <person name="Li K."/>
        </authorList>
    </citation>
    <scope>NUCLEOTIDE SEQUENCE [LARGE SCALE GENOMIC DNA]</scope>
    <source>
        <strain evidence="2 3">ZYC-3</strain>
    </source>
</reference>
<evidence type="ECO:0000256" key="1">
    <source>
        <dbReference type="SAM" id="MobiDB-lite"/>
    </source>
</evidence>
<dbReference type="AlphaFoldDB" id="A0A7T7L2E2"/>
<accession>A0A7T7L2E2</accession>
<protein>
    <submittedName>
        <fullName evidence="2">Uncharacterized protein</fullName>
    </submittedName>
</protein>
<name>A0A7T7L2E2_9ACTN</name>
<dbReference type="RefSeq" id="WP_200400006.1">
    <property type="nucleotide sequence ID" value="NZ_CP066831.1"/>
</dbReference>